<evidence type="ECO:0000256" key="8">
    <source>
        <dbReference type="SAM" id="Phobius"/>
    </source>
</evidence>
<dbReference type="InterPro" id="IPR050297">
    <property type="entry name" value="LipidA_mod_glycosyltrf_83"/>
</dbReference>
<dbReference type="Proteomes" id="UP000179113">
    <property type="component" value="Unassembled WGS sequence"/>
</dbReference>
<evidence type="ECO:0000256" key="1">
    <source>
        <dbReference type="ARBA" id="ARBA00004651"/>
    </source>
</evidence>
<dbReference type="GO" id="GO:0009103">
    <property type="term" value="P:lipopolysaccharide biosynthetic process"/>
    <property type="evidence" value="ECO:0007669"/>
    <property type="project" value="UniProtKB-ARBA"/>
</dbReference>
<evidence type="ECO:0000259" key="9">
    <source>
        <dbReference type="Pfam" id="PF13231"/>
    </source>
</evidence>
<evidence type="ECO:0000256" key="4">
    <source>
        <dbReference type="ARBA" id="ARBA00022679"/>
    </source>
</evidence>
<keyword evidence="6 8" id="KW-1133">Transmembrane helix</keyword>
<name>A0A1F4WJH3_UNCKA</name>
<feature type="transmembrane region" description="Helical" evidence="8">
    <location>
        <begin position="64"/>
        <end position="86"/>
    </location>
</feature>
<feature type="transmembrane region" description="Helical" evidence="8">
    <location>
        <begin position="107"/>
        <end position="126"/>
    </location>
</feature>
<dbReference type="EMBL" id="MEWA01000020">
    <property type="protein sequence ID" value="OGC69526.1"/>
    <property type="molecule type" value="Genomic_DNA"/>
</dbReference>
<feature type="transmembrane region" description="Helical" evidence="8">
    <location>
        <begin position="190"/>
        <end position="209"/>
    </location>
</feature>
<keyword evidence="4" id="KW-0808">Transferase</keyword>
<keyword evidence="3" id="KW-0328">Glycosyltransferase</keyword>
<evidence type="ECO:0000256" key="5">
    <source>
        <dbReference type="ARBA" id="ARBA00022692"/>
    </source>
</evidence>
<dbReference type="GO" id="GO:0016763">
    <property type="term" value="F:pentosyltransferase activity"/>
    <property type="evidence" value="ECO:0007669"/>
    <property type="project" value="TreeGrafter"/>
</dbReference>
<evidence type="ECO:0000256" key="6">
    <source>
        <dbReference type="ARBA" id="ARBA00022989"/>
    </source>
</evidence>
<feature type="domain" description="Glycosyltransferase RgtA/B/C/D-like" evidence="9">
    <location>
        <begin position="1"/>
        <end position="123"/>
    </location>
</feature>
<evidence type="ECO:0000313" key="10">
    <source>
        <dbReference type="EMBL" id="OGC69526.1"/>
    </source>
</evidence>
<gene>
    <name evidence="10" type="ORF">A2415_05235</name>
</gene>
<evidence type="ECO:0000256" key="2">
    <source>
        <dbReference type="ARBA" id="ARBA00022475"/>
    </source>
</evidence>
<feature type="transmembrane region" description="Helical" evidence="8">
    <location>
        <begin position="41"/>
        <end position="58"/>
    </location>
</feature>
<feature type="transmembrane region" description="Helical" evidence="8">
    <location>
        <begin position="215"/>
        <end position="233"/>
    </location>
</feature>
<evidence type="ECO:0000256" key="3">
    <source>
        <dbReference type="ARBA" id="ARBA00022676"/>
    </source>
</evidence>
<organism evidence="10 11">
    <name type="scientific">candidate division WWE3 bacterium RIFOXYC1_FULL_39_7</name>
    <dbReference type="NCBI Taxonomy" id="1802643"/>
    <lineage>
        <taxon>Bacteria</taxon>
        <taxon>Katanobacteria</taxon>
    </lineage>
</organism>
<comment type="subcellular location">
    <subcellularLocation>
        <location evidence="1">Cell membrane</location>
        <topology evidence="1">Multi-pass membrane protein</topology>
    </subcellularLocation>
</comment>
<sequence length="369" mass="42101">MVALYLLGKRLVSQWVGLASAFFYGVMPYNIFFTRVVLPEPMAVAFSLWGLLLFVYYIDSERLGWLFGSSVCFALAILIKPFALFYGLPAVYLAKEKYGWRGILRNYWLLVALDVVLIPFFLWRAWMNRPPYLFGIPHLAWAFNGDGIRFRPSFWMWIFGERLGGLMLGFWGLIPFGVGLAMKKGRNDRGVLASLLFGMFLYVSIVATANVRHDYYQTFVVPAVALTLGYGSVAMWKGLAGFEKWTMRGLVIFSTGMMLLIGLYKVMPNYAINHPEMVLAGERVNELTPKDAWVIAPNNGDTMLLYQTGRFGWPVVDESIEGMIEKGADYYVSVNFGDPDSVNFPKKYETIEKTNQYIILDLRKEIPER</sequence>
<dbReference type="Pfam" id="PF13231">
    <property type="entry name" value="PMT_2"/>
    <property type="match status" value="1"/>
</dbReference>
<accession>A0A1F4WJH3</accession>
<feature type="transmembrane region" description="Helical" evidence="8">
    <location>
        <begin position="12"/>
        <end position="29"/>
    </location>
</feature>
<keyword evidence="7 8" id="KW-0472">Membrane</keyword>
<comment type="caution">
    <text evidence="10">The sequence shown here is derived from an EMBL/GenBank/DDBJ whole genome shotgun (WGS) entry which is preliminary data.</text>
</comment>
<dbReference type="AlphaFoldDB" id="A0A1F4WJH3"/>
<dbReference type="PANTHER" id="PTHR33908:SF11">
    <property type="entry name" value="MEMBRANE PROTEIN"/>
    <property type="match status" value="1"/>
</dbReference>
<evidence type="ECO:0000313" key="11">
    <source>
        <dbReference type="Proteomes" id="UP000179113"/>
    </source>
</evidence>
<feature type="transmembrane region" description="Helical" evidence="8">
    <location>
        <begin position="154"/>
        <end position="178"/>
    </location>
</feature>
<keyword evidence="2" id="KW-1003">Cell membrane</keyword>
<protein>
    <recommendedName>
        <fullName evidence="9">Glycosyltransferase RgtA/B/C/D-like domain-containing protein</fullName>
    </recommendedName>
</protein>
<dbReference type="GO" id="GO:0005886">
    <property type="term" value="C:plasma membrane"/>
    <property type="evidence" value="ECO:0007669"/>
    <property type="project" value="UniProtKB-SubCell"/>
</dbReference>
<keyword evidence="5 8" id="KW-0812">Transmembrane</keyword>
<dbReference type="PANTHER" id="PTHR33908">
    <property type="entry name" value="MANNOSYLTRANSFERASE YKCB-RELATED"/>
    <property type="match status" value="1"/>
</dbReference>
<proteinExistence type="predicted"/>
<dbReference type="InterPro" id="IPR038731">
    <property type="entry name" value="RgtA/B/C-like"/>
</dbReference>
<reference evidence="10 11" key="1">
    <citation type="journal article" date="2016" name="Nat. Commun.">
        <title>Thousands of microbial genomes shed light on interconnected biogeochemical processes in an aquifer system.</title>
        <authorList>
            <person name="Anantharaman K."/>
            <person name="Brown C.T."/>
            <person name="Hug L.A."/>
            <person name="Sharon I."/>
            <person name="Castelle C.J."/>
            <person name="Probst A.J."/>
            <person name="Thomas B.C."/>
            <person name="Singh A."/>
            <person name="Wilkins M.J."/>
            <person name="Karaoz U."/>
            <person name="Brodie E.L."/>
            <person name="Williams K.H."/>
            <person name="Hubbard S.S."/>
            <person name="Banfield J.F."/>
        </authorList>
    </citation>
    <scope>NUCLEOTIDE SEQUENCE [LARGE SCALE GENOMIC DNA]</scope>
</reference>
<evidence type="ECO:0000256" key="7">
    <source>
        <dbReference type="ARBA" id="ARBA00023136"/>
    </source>
</evidence>
<feature type="transmembrane region" description="Helical" evidence="8">
    <location>
        <begin position="245"/>
        <end position="264"/>
    </location>
</feature>